<keyword evidence="1" id="KW-0479">Metal-binding</keyword>
<feature type="compositionally biased region" description="Low complexity" evidence="2">
    <location>
        <begin position="1"/>
        <end position="22"/>
    </location>
</feature>
<feature type="transmembrane region" description="Helical" evidence="3">
    <location>
        <begin position="122"/>
        <end position="140"/>
    </location>
</feature>
<keyword evidence="1" id="KW-0862">Zinc</keyword>
<dbReference type="PANTHER" id="PTHR46225:SF16">
    <property type="entry name" value="DUF4220 DOMAIN-CONTAINING PROTEIN"/>
    <property type="match status" value="1"/>
</dbReference>
<dbReference type="Pfam" id="PF13639">
    <property type="entry name" value="zf-RING_2"/>
    <property type="match status" value="1"/>
</dbReference>
<dbReference type="SUPFAM" id="SSF57850">
    <property type="entry name" value="RING/U-box"/>
    <property type="match status" value="1"/>
</dbReference>
<sequence>MDTVQSESSSSNTSITISSSSSLCTTPPRSESTHVTAPIVQERLPTSFYLRLAMRVSRARWFIFLRRVFHYQNGSRSDLGSNPFNSSTWMMSELIALFIQLTVITFTLAISKDERPIWPVRLWITGYDVGCLLSLMLLYGRFRQLDHDHGDIEQRHRGTEDNRCRTSLELFFAIWFVIGNVWVFDSRFGSFNHAPTLHVLCVSLLAWNALCYSFPFLLFMFLCCIVPLASSLLGYNMNMGSSDRGASDDEIFSLPSWKYKRIDDNASAPATDDPQCCICLAKYKDKDEVRELPCSHKFHLKCVDQWLRIISCCPLCKQDLPR</sequence>
<keyword evidence="1" id="KW-0863">Zinc-finger</keyword>
<keyword evidence="3" id="KW-1133">Transmembrane helix</keyword>
<evidence type="ECO:0000256" key="3">
    <source>
        <dbReference type="SAM" id="Phobius"/>
    </source>
</evidence>
<evidence type="ECO:0000256" key="1">
    <source>
        <dbReference type="PROSITE-ProRule" id="PRU00175"/>
    </source>
</evidence>
<feature type="region of interest" description="Disordered" evidence="2">
    <location>
        <begin position="1"/>
        <end position="36"/>
    </location>
</feature>
<feature type="domain" description="RING-type" evidence="4">
    <location>
        <begin position="276"/>
        <end position="317"/>
    </location>
</feature>
<feature type="compositionally biased region" description="Polar residues" evidence="2">
    <location>
        <begin position="23"/>
        <end position="35"/>
    </location>
</feature>
<feature type="transmembrane region" description="Helical" evidence="3">
    <location>
        <begin position="166"/>
        <end position="184"/>
    </location>
</feature>
<organism evidence="5 6">
    <name type="scientific">Brassica carinata</name>
    <name type="common">Ethiopian mustard</name>
    <name type="synonym">Abyssinian cabbage</name>
    <dbReference type="NCBI Taxonomy" id="52824"/>
    <lineage>
        <taxon>Eukaryota</taxon>
        <taxon>Viridiplantae</taxon>
        <taxon>Streptophyta</taxon>
        <taxon>Embryophyta</taxon>
        <taxon>Tracheophyta</taxon>
        <taxon>Spermatophyta</taxon>
        <taxon>Magnoliopsida</taxon>
        <taxon>eudicotyledons</taxon>
        <taxon>Gunneridae</taxon>
        <taxon>Pentapetalae</taxon>
        <taxon>rosids</taxon>
        <taxon>malvids</taxon>
        <taxon>Brassicales</taxon>
        <taxon>Brassicaceae</taxon>
        <taxon>Brassiceae</taxon>
        <taxon>Brassica</taxon>
    </lineage>
</organism>
<evidence type="ECO:0000313" key="6">
    <source>
        <dbReference type="Proteomes" id="UP000886595"/>
    </source>
</evidence>
<dbReference type="SMART" id="SM00184">
    <property type="entry name" value="RING"/>
    <property type="match status" value="1"/>
</dbReference>
<keyword evidence="3" id="KW-0812">Transmembrane</keyword>
<dbReference type="AlphaFoldDB" id="A0A8X7QQY1"/>
<feature type="transmembrane region" description="Helical" evidence="3">
    <location>
        <begin position="89"/>
        <end position="110"/>
    </location>
</feature>
<dbReference type="InterPro" id="IPR013083">
    <property type="entry name" value="Znf_RING/FYVE/PHD"/>
</dbReference>
<evidence type="ECO:0000256" key="2">
    <source>
        <dbReference type="SAM" id="MobiDB-lite"/>
    </source>
</evidence>
<keyword evidence="3" id="KW-0472">Membrane</keyword>
<dbReference type="Proteomes" id="UP000886595">
    <property type="component" value="Unassembled WGS sequence"/>
</dbReference>
<dbReference type="OrthoDB" id="8062037at2759"/>
<accession>A0A8X7QQY1</accession>
<gene>
    <name evidence="5" type="ORF">Bca52824_057645</name>
</gene>
<dbReference type="Gene3D" id="3.30.40.10">
    <property type="entry name" value="Zinc/RING finger domain, C3HC4 (zinc finger)"/>
    <property type="match status" value="1"/>
</dbReference>
<reference evidence="5 6" key="1">
    <citation type="submission" date="2020-02" db="EMBL/GenBank/DDBJ databases">
        <authorList>
            <person name="Ma Q."/>
            <person name="Huang Y."/>
            <person name="Song X."/>
            <person name="Pei D."/>
        </authorList>
    </citation>
    <scope>NUCLEOTIDE SEQUENCE [LARGE SCALE GENOMIC DNA]</scope>
    <source>
        <strain evidence="5">Sxm20200214</strain>
        <tissue evidence="5">Leaf</tissue>
    </source>
</reference>
<feature type="transmembrane region" description="Helical" evidence="3">
    <location>
        <begin position="216"/>
        <end position="235"/>
    </location>
</feature>
<dbReference type="PROSITE" id="PS50089">
    <property type="entry name" value="ZF_RING_2"/>
    <property type="match status" value="1"/>
</dbReference>
<dbReference type="PANTHER" id="PTHR46225">
    <property type="entry name" value="C3H4 TYPE ZINC FINGER PROTEIN"/>
    <property type="match status" value="1"/>
</dbReference>
<evidence type="ECO:0000259" key="4">
    <source>
        <dbReference type="PROSITE" id="PS50089"/>
    </source>
</evidence>
<comment type="caution">
    <text evidence="5">The sequence shown here is derived from an EMBL/GenBank/DDBJ whole genome shotgun (WGS) entry which is preliminary data.</text>
</comment>
<protein>
    <recommendedName>
        <fullName evidence="4">RING-type domain-containing protein</fullName>
    </recommendedName>
</protein>
<evidence type="ECO:0000313" key="5">
    <source>
        <dbReference type="EMBL" id="KAG2275090.1"/>
    </source>
</evidence>
<dbReference type="InterPro" id="IPR001841">
    <property type="entry name" value="Znf_RING"/>
</dbReference>
<name>A0A8X7QQY1_BRACI</name>
<proteinExistence type="predicted"/>
<dbReference type="EMBL" id="JAAMPC010000012">
    <property type="protein sequence ID" value="KAG2275090.1"/>
    <property type="molecule type" value="Genomic_DNA"/>
</dbReference>
<keyword evidence="6" id="KW-1185">Reference proteome</keyword>
<dbReference type="GO" id="GO:0008270">
    <property type="term" value="F:zinc ion binding"/>
    <property type="evidence" value="ECO:0007669"/>
    <property type="project" value="UniProtKB-KW"/>
</dbReference>